<keyword evidence="1" id="KW-1133">Transmembrane helix</keyword>
<keyword evidence="1" id="KW-0812">Transmembrane</keyword>
<protein>
    <recommendedName>
        <fullName evidence="5">Gram-positive cocci surface proteins LPxTG domain-containing protein</fullName>
    </recommendedName>
</protein>
<dbReference type="Proteomes" id="UP000622405">
    <property type="component" value="Unassembled WGS sequence"/>
</dbReference>
<dbReference type="RefSeq" id="WP_186893298.1">
    <property type="nucleotide sequence ID" value="NZ_WJBE01000002.1"/>
</dbReference>
<keyword evidence="2" id="KW-0732">Signal</keyword>
<evidence type="ECO:0000256" key="1">
    <source>
        <dbReference type="SAM" id="Phobius"/>
    </source>
</evidence>
<dbReference type="EMBL" id="WJBE01000002">
    <property type="protein sequence ID" value="MBC3898680.1"/>
    <property type="molecule type" value="Genomic_DNA"/>
</dbReference>
<sequence length="255" mass="26832">MKGKKNWKVIVLMTAVVLSLTSAQVFATVAPSVSQKAAPEVVGAATFTDADGNAITINAGDIKITSDGAEATLSPEEKVIYDKAKAEFTNPDSQYTKDLGDFMTKNFPGIDSDKVVVREIFDINVGQELSFDKGQKLELTLGGNYKPGDTVIVTVYNKDTGKWDFIESNDVKVNADGTITVKFPHLCPIAILVADMTATTATTTVENTKKNAAPPAVTGEAGGSGSNTSMLIPALGLGAVILAVVFVALKKKKSV</sequence>
<feature type="signal peptide" evidence="2">
    <location>
        <begin position="1"/>
        <end position="27"/>
    </location>
</feature>
<reference evidence="3 4" key="1">
    <citation type="journal article" date="2020" name="mSystems">
        <title>Defining Genomic and Predicted Metabolic Features of the Acetobacterium Genus.</title>
        <authorList>
            <person name="Ross D.E."/>
            <person name="Marshall C.W."/>
            <person name="Gulliver D."/>
            <person name="May H.D."/>
            <person name="Norman R.S."/>
        </authorList>
    </citation>
    <scope>NUCLEOTIDE SEQUENCE [LARGE SCALE GENOMIC DNA]</scope>
    <source>
        <strain evidence="3 4">DSM 4132</strain>
    </source>
</reference>
<keyword evidence="1" id="KW-0472">Membrane</keyword>
<comment type="caution">
    <text evidence="3">The sequence shown here is derived from an EMBL/GenBank/DDBJ whole genome shotgun (WGS) entry which is preliminary data.</text>
</comment>
<gene>
    <name evidence="3" type="ORF">GH811_03515</name>
</gene>
<evidence type="ECO:0000256" key="2">
    <source>
        <dbReference type="SAM" id="SignalP"/>
    </source>
</evidence>
<evidence type="ECO:0008006" key="5">
    <source>
        <dbReference type="Google" id="ProtNLM"/>
    </source>
</evidence>
<evidence type="ECO:0000313" key="3">
    <source>
        <dbReference type="EMBL" id="MBC3898680.1"/>
    </source>
</evidence>
<proteinExistence type="predicted"/>
<keyword evidence="4" id="KW-1185">Reference proteome</keyword>
<evidence type="ECO:0000313" key="4">
    <source>
        <dbReference type="Proteomes" id="UP000622405"/>
    </source>
</evidence>
<name>A0ABR6YU42_9FIRM</name>
<feature type="chain" id="PRO_5047365964" description="Gram-positive cocci surface proteins LPxTG domain-containing protein" evidence="2">
    <location>
        <begin position="28"/>
        <end position="255"/>
    </location>
</feature>
<accession>A0ABR6YU42</accession>
<feature type="transmembrane region" description="Helical" evidence="1">
    <location>
        <begin position="230"/>
        <end position="249"/>
    </location>
</feature>
<organism evidence="3 4">
    <name type="scientific">Acetobacterium malicum</name>
    <dbReference type="NCBI Taxonomy" id="52692"/>
    <lineage>
        <taxon>Bacteria</taxon>
        <taxon>Bacillati</taxon>
        <taxon>Bacillota</taxon>
        <taxon>Clostridia</taxon>
        <taxon>Eubacteriales</taxon>
        <taxon>Eubacteriaceae</taxon>
        <taxon>Acetobacterium</taxon>
    </lineage>
</organism>